<comment type="caution">
    <text evidence="2">The sequence shown here is derived from an EMBL/GenBank/DDBJ whole genome shotgun (WGS) entry which is preliminary data.</text>
</comment>
<feature type="domain" description="DUF2460" evidence="1">
    <location>
        <begin position="5"/>
        <end position="209"/>
    </location>
</feature>
<dbReference type="NCBIfam" id="TIGR02217">
    <property type="entry name" value="chp_TIGR02217"/>
    <property type="match status" value="1"/>
</dbReference>
<sequence>MMAFHEQRFPLRLSLTTSGGPGRQTDIVSLSNGREARNRRWRFSRRRFDVGTAVRSVADLYAVLEFFEARGGQLHGFRFRDPVDCSSARPGEAVTPLDQWIGAGDGETAAFQLVKAYGDGAAVERRPVVKPVAGSVRVALDGVEQTGGFSVDATTGMVTFAAGHVPGEGAEIRAGFDYDVPVRFDTDRIEIDLEAFRAGRIPSILLIEVIP</sequence>
<proteinExistence type="predicted"/>
<dbReference type="AlphaFoldDB" id="A0A7C1NYZ2"/>
<name>A0A7C1NYZ2_9HYPH</name>
<gene>
    <name evidence="2" type="ORF">ENP70_18555</name>
</gene>
<reference evidence="2" key="1">
    <citation type="journal article" date="2020" name="mSystems">
        <title>Genome- and Community-Level Interaction Insights into Carbon Utilization and Element Cycling Functions of Hydrothermarchaeota in Hydrothermal Sediment.</title>
        <authorList>
            <person name="Zhou Z."/>
            <person name="Liu Y."/>
            <person name="Xu W."/>
            <person name="Pan J."/>
            <person name="Luo Z.H."/>
            <person name="Li M."/>
        </authorList>
    </citation>
    <scope>NUCLEOTIDE SEQUENCE [LARGE SCALE GENOMIC DNA]</scope>
    <source>
        <strain evidence="2">SpSt-243</strain>
    </source>
</reference>
<dbReference type="Pfam" id="PF09343">
    <property type="entry name" value="DUF2460"/>
    <property type="match status" value="1"/>
</dbReference>
<accession>A0A7C1NYZ2</accession>
<organism evidence="2">
    <name type="scientific">Agrobacterium albertimagni</name>
    <dbReference type="NCBI Taxonomy" id="147266"/>
    <lineage>
        <taxon>Bacteria</taxon>
        <taxon>Pseudomonadati</taxon>
        <taxon>Pseudomonadota</taxon>
        <taxon>Alphaproteobacteria</taxon>
        <taxon>Hyphomicrobiales</taxon>
        <taxon>Rhizobiaceae</taxon>
        <taxon>Rhizobium/Agrobacterium group</taxon>
        <taxon>Agrobacterium</taxon>
    </lineage>
</organism>
<evidence type="ECO:0000313" key="2">
    <source>
        <dbReference type="EMBL" id="HEB45639.1"/>
    </source>
</evidence>
<dbReference type="EMBL" id="DSKI01000950">
    <property type="protein sequence ID" value="HEB45639.1"/>
    <property type="molecule type" value="Genomic_DNA"/>
</dbReference>
<dbReference type="InterPro" id="IPR011740">
    <property type="entry name" value="DUF2460"/>
</dbReference>
<evidence type="ECO:0000259" key="1">
    <source>
        <dbReference type="Pfam" id="PF09343"/>
    </source>
</evidence>
<protein>
    <submittedName>
        <fullName evidence="2">TIGR02217 family protein</fullName>
    </submittedName>
</protein>